<organism evidence="1 2">
    <name type="scientific">Solimicrobium silvestre</name>
    <dbReference type="NCBI Taxonomy" id="2099400"/>
    <lineage>
        <taxon>Bacteria</taxon>
        <taxon>Pseudomonadati</taxon>
        <taxon>Pseudomonadota</taxon>
        <taxon>Betaproteobacteria</taxon>
        <taxon>Burkholderiales</taxon>
        <taxon>Oxalobacteraceae</taxon>
        <taxon>Solimicrobium</taxon>
    </lineage>
</organism>
<evidence type="ECO:0000313" key="1">
    <source>
        <dbReference type="EMBL" id="PRC94409.1"/>
    </source>
</evidence>
<dbReference type="OrthoDB" id="9781972at2"/>
<dbReference type="EMBL" id="PUGF01000003">
    <property type="protein sequence ID" value="PRC94409.1"/>
    <property type="molecule type" value="Genomic_DNA"/>
</dbReference>
<keyword evidence="2" id="KW-1185">Reference proteome</keyword>
<gene>
    <name evidence="1" type="ORF">S2091_1030</name>
</gene>
<comment type="caution">
    <text evidence="1">The sequence shown here is derived from an EMBL/GenBank/DDBJ whole genome shotgun (WGS) entry which is preliminary data.</text>
</comment>
<dbReference type="Pfam" id="PF09859">
    <property type="entry name" value="Oxygenase-NA"/>
    <property type="match status" value="1"/>
</dbReference>
<evidence type="ECO:0008006" key="3">
    <source>
        <dbReference type="Google" id="ProtNLM"/>
    </source>
</evidence>
<evidence type="ECO:0000313" key="2">
    <source>
        <dbReference type="Proteomes" id="UP000237839"/>
    </source>
</evidence>
<dbReference type="Proteomes" id="UP000237839">
    <property type="component" value="Unassembled WGS sequence"/>
</dbReference>
<accession>A0A2S9H351</accession>
<dbReference type="AlphaFoldDB" id="A0A2S9H351"/>
<reference evidence="1 2" key="1">
    <citation type="submission" date="2018-02" db="EMBL/GenBank/DDBJ databases">
        <title>Solimicrobium silvestre gen. nov., sp. nov., isolated from alpine forest soil.</title>
        <authorList>
            <person name="Margesin R."/>
            <person name="Albuquerque L."/>
            <person name="Zhang D.-C."/>
            <person name="Froufe H.J.C."/>
            <person name="Severino R."/>
            <person name="Roxo I."/>
            <person name="Egas C."/>
            <person name="Da Costa M.S."/>
        </authorList>
    </citation>
    <scope>NUCLEOTIDE SEQUENCE [LARGE SCALE GENOMIC DNA]</scope>
    <source>
        <strain evidence="1 2">S20-91</strain>
    </source>
</reference>
<dbReference type="InterPro" id="IPR018655">
    <property type="entry name" value="DUF2086"/>
</dbReference>
<name>A0A2S9H351_9BURK</name>
<sequence>MTDWRITEKLAIAELDWPRITSDLDKEGYALLPQLLNSVQVKALTTLVRDVDSRERWQSLANLDLGRGNIARLSTPLPDLLDAWREALYRQLAPIAHRWAEILGADCHYPDTLISYLRANHEAGQTDSLTTASCLREGDFQALHQHAEDKYIFPLQLVILLSDPDTDFTGGEFVMTEQRPRMQSRPMVLPLQQGDAALITVAHRPHLGSKGYYRVNLKHAISRVRGGERIGIELLFHNDAQGNPFIP</sequence>
<protein>
    <recommendedName>
        <fullName evidence="3">Prolyl 4-hydroxylase</fullName>
    </recommendedName>
</protein>
<proteinExistence type="predicted"/>
<dbReference type="RefSeq" id="WP_105530723.1">
    <property type="nucleotide sequence ID" value="NZ_PUGF01000003.1"/>
</dbReference>